<evidence type="ECO:0000313" key="1">
    <source>
        <dbReference type="EMBL" id="KAJ4436664.1"/>
    </source>
</evidence>
<organism evidence="1 2">
    <name type="scientific">Periplaneta americana</name>
    <name type="common">American cockroach</name>
    <name type="synonym">Blatta americana</name>
    <dbReference type="NCBI Taxonomy" id="6978"/>
    <lineage>
        <taxon>Eukaryota</taxon>
        <taxon>Metazoa</taxon>
        <taxon>Ecdysozoa</taxon>
        <taxon>Arthropoda</taxon>
        <taxon>Hexapoda</taxon>
        <taxon>Insecta</taxon>
        <taxon>Pterygota</taxon>
        <taxon>Neoptera</taxon>
        <taxon>Polyneoptera</taxon>
        <taxon>Dictyoptera</taxon>
        <taxon>Blattodea</taxon>
        <taxon>Blattoidea</taxon>
        <taxon>Blattidae</taxon>
        <taxon>Blattinae</taxon>
        <taxon>Periplaneta</taxon>
    </lineage>
</organism>
<reference evidence="1 2" key="1">
    <citation type="journal article" date="2022" name="Allergy">
        <title>Genome assembly and annotation of Periplaneta americana reveal a comprehensive cockroach allergen profile.</title>
        <authorList>
            <person name="Wang L."/>
            <person name="Xiong Q."/>
            <person name="Saelim N."/>
            <person name="Wang L."/>
            <person name="Nong W."/>
            <person name="Wan A.T."/>
            <person name="Shi M."/>
            <person name="Liu X."/>
            <person name="Cao Q."/>
            <person name="Hui J.H.L."/>
            <person name="Sookrung N."/>
            <person name="Leung T.F."/>
            <person name="Tungtrongchitr A."/>
            <person name="Tsui S.K.W."/>
        </authorList>
    </citation>
    <scope>NUCLEOTIDE SEQUENCE [LARGE SCALE GENOMIC DNA]</scope>
    <source>
        <strain evidence="1">PWHHKU_190912</strain>
    </source>
</reference>
<accession>A0ABQ8SR41</accession>
<comment type="caution">
    <text evidence="1">The sequence shown here is derived from an EMBL/GenBank/DDBJ whole genome shotgun (WGS) entry which is preliminary data.</text>
</comment>
<dbReference type="Proteomes" id="UP001148838">
    <property type="component" value="Unassembled WGS sequence"/>
</dbReference>
<gene>
    <name evidence="1" type="ORF">ANN_16795</name>
</gene>
<sequence>MAGLCEGGNEPPGSLKASTSFCFNALLRSGVNRAHLSGELHMAVLMPHPKYGRLAPLSFPPSFAIPSLSSNPKDIKYPAIWYPSVRKASFIFSDGTQASRRFLMFAITHSHSWSNCHDFHESLSSGRPVYVIDVYKLRPSNGSKERSRRARDLTVVDNLSAKNFVQSLMSLGRVFHKREREIVYDDEYDDVSWSSSRFDDVWEVGGAVSGVRTALAIVVLGWSRGPVYPLLIAATSPTWLSVHLAWRARERRFWSGRTAL</sequence>
<evidence type="ECO:0000313" key="2">
    <source>
        <dbReference type="Proteomes" id="UP001148838"/>
    </source>
</evidence>
<protein>
    <submittedName>
        <fullName evidence="1">Uncharacterized protein</fullName>
    </submittedName>
</protein>
<proteinExistence type="predicted"/>
<name>A0ABQ8SR41_PERAM</name>
<dbReference type="EMBL" id="JAJSOF020000021">
    <property type="protein sequence ID" value="KAJ4436664.1"/>
    <property type="molecule type" value="Genomic_DNA"/>
</dbReference>
<keyword evidence="2" id="KW-1185">Reference proteome</keyword>